<evidence type="ECO:0000313" key="2">
    <source>
        <dbReference type="EMBL" id="OGG60248.1"/>
    </source>
</evidence>
<dbReference type="Gene3D" id="3.40.30.10">
    <property type="entry name" value="Glutaredoxin"/>
    <property type="match status" value="1"/>
</dbReference>
<dbReference type="CDD" id="cd02976">
    <property type="entry name" value="NrdH"/>
    <property type="match status" value="1"/>
</dbReference>
<dbReference type="InterPro" id="IPR051548">
    <property type="entry name" value="Grx-like_ET"/>
</dbReference>
<dbReference type="GO" id="GO:0045454">
    <property type="term" value="P:cell redox homeostasis"/>
    <property type="evidence" value="ECO:0007669"/>
    <property type="project" value="TreeGrafter"/>
</dbReference>
<organism evidence="2 3">
    <name type="scientific">Candidatus Kaiserbacteria bacterium RIFCSPHIGHO2_02_FULL_50_50</name>
    <dbReference type="NCBI Taxonomy" id="1798492"/>
    <lineage>
        <taxon>Bacteria</taxon>
        <taxon>Candidatus Kaiseribacteriota</taxon>
    </lineage>
</organism>
<dbReference type="PANTHER" id="PTHR34386:SF1">
    <property type="entry name" value="GLUTAREDOXIN-LIKE PROTEIN NRDH"/>
    <property type="match status" value="1"/>
</dbReference>
<dbReference type="STRING" id="1798492.A3C89_00580"/>
<evidence type="ECO:0000313" key="3">
    <source>
        <dbReference type="Proteomes" id="UP000178794"/>
    </source>
</evidence>
<reference evidence="2 3" key="1">
    <citation type="journal article" date="2016" name="Nat. Commun.">
        <title>Thousands of microbial genomes shed light on interconnected biogeochemical processes in an aquifer system.</title>
        <authorList>
            <person name="Anantharaman K."/>
            <person name="Brown C.T."/>
            <person name="Hug L.A."/>
            <person name="Sharon I."/>
            <person name="Castelle C.J."/>
            <person name="Probst A.J."/>
            <person name="Thomas B.C."/>
            <person name="Singh A."/>
            <person name="Wilkins M.J."/>
            <person name="Karaoz U."/>
            <person name="Brodie E.L."/>
            <person name="Williams K.H."/>
            <person name="Hubbard S.S."/>
            <person name="Banfield J.F."/>
        </authorList>
    </citation>
    <scope>NUCLEOTIDE SEQUENCE [LARGE SCALE GENOMIC DNA]</scope>
</reference>
<dbReference type="SUPFAM" id="SSF52833">
    <property type="entry name" value="Thioredoxin-like"/>
    <property type="match status" value="1"/>
</dbReference>
<protein>
    <submittedName>
        <fullName evidence="2">NrdH-redoxin</fullName>
    </submittedName>
</protein>
<dbReference type="InterPro" id="IPR002109">
    <property type="entry name" value="Glutaredoxin"/>
</dbReference>
<comment type="caution">
    <text evidence="2">The sequence shown here is derived from an EMBL/GenBank/DDBJ whole genome shotgun (WGS) entry which is preliminary data.</text>
</comment>
<dbReference type="Proteomes" id="UP000178794">
    <property type="component" value="Unassembled WGS sequence"/>
</dbReference>
<accession>A0A1F6DFP9</accession>
<dbReference type="AlphaFoldDB" id="A0A1F6DFP9"/>
<feature type="domain" description="Glutaredoxin" evidence="1">
    <location>
        <begin position="4"/>
        <end position="63"/>
    </location>
</feature>
<dbReference type="EMBL" id="MFLF01000008">
    <property type="protein sequence ID" value="OGG60248.1"/>
    <property type="molecule type" value="Genomic_DNA"/>
</dbReference>
<gene>
    <name evidence="2" type="ORF">A3C89_00580</name>
</gene>
<dbReference type="Pfam" id="PF00462">
    <property type="entry name" value="Glutaredoxin"/>
    <property type="match status" value="1"/>
</dbReference>
<dbReference type="GO" id="GO:0009055">
    <property type="term" value="F:electron transfer activity"/>
    <property type="evidence" value="ECO:0007669"/>
    <property type="project" value="TreeGrafter"/>
</dbReference>
<sequence>MSQVKIYSTPTCHFCHMAKDFFTENKVEYTDYNVAEDLEKRQEMREITGQMGVPVIMIGENVIIGFDEPKIRELLALA</sequence>
<dbReference type="PANTHER" id="PTHR34386">
    <property type="entry name" value="GLUTAREDOXIN"/>
    <property type="match status" value="1"/>
</dbReference>
<evidence type="ECO:0000259" key="1">
    <source>
        <dbReference type="Pfam" id="PF00462"/>
    </source>
</evidence>
<dbReference type="PROSITE" id="PS51354">
    <property type="entry name" value="GLUTAREDOXIN_2"/>
    <property type="match status" value="1"/>
</dbReference>
<proteinExistence type="predicted"/>
<dbReference type="InterPro" id="IPR036249">
    <property type="entry name" value="Thioredoxin-like_sf"/>
</dbReference>
<name>A0A1F6DFP9_9BACT</name>